<evidence type="ECO:0000313" key="10">
    <source>
        <dbReference type="EMBL" id="CAH1164915.1"/>
    </source>
</evidence>
<dbReference type="AlphaFoldDB" id="A0A9P0GTG3"/>
<dbReference type="Gene3D" id="3.30.540.10">
    <property type="entry name" value="Fructose-1,6-Bisphosphatase, subunit A, domain 1"/>
    <property type="match status" value="1"/>
</dbReference>
<dbReference type="PROSITE" id="PS00629">
    <property type="entry name" value="IMP_1"/>
    <property type="match status" value="1"/>
</dbReference>
<dbReference type="OrthoDB" id="10254945at2759"/>
<feature type="binding site" evidence="8">
    <location>
        <position position="90"/>
    </location>
    <ligand>
        <name>Mg(2+)</name>
        <dbReference type="ChEBI" id="CHEBI:18420"/>
        <label>2</label>
    </ligand>
</feature>
<evidence type="ECO:0000256" key="1">
    <source>
        <dbReference type="ARBA" id="ARBA00001033"/>
    </source>
</evidence>
<keyword evidence="6 9" id="KW-0378">Hydrolase</keyword>
<dbReference type="GO" id="GO:0008934">
    <property type="term" value="F:inositol monophosphate 1-phosphatase activity"/>
    <property type="evidence" value="ECO:0007669"/>
    <property type="project" value="InterPro"/>
</dbReference>
<evidence type="ECO:0000256" key="8">
    <source>
        <dbReference type="PIRSR" id="PIRSR600760-2"/>
    </source>
</evidence>
<organism evidence="10 11">
    <name type="scientific">Phyllotreta striolata</name>
    <name type="common">Striped flea beetle</name>
    <name type="synonym">Crioceris striolata</name>
    <dbReference type="NCBI Taxonomy" id="444603"/>
    <lineage>
        <taxon>Eukaryota</taxon>
        <taxon>Metazoa</taxon>
        <taxon>Ecdysozoa</taxon>
        <taxon>Arthropoda</taxon>
        <taxon>Hexapoda</taxon>
        <taxon>Insecta</taxon>
        <taxon>Pterygota</taxon>
        <taxon>Neoptera</taxon>
        <taxon>Endopterygota</taxon>
        <taxon>Coleoptera</taxon>
        <taxon>Polyphaga</taxon>
        <taxon>Cucujiformia</taxon>
        <taxon>Chrysomeloidea</taxon>
        <taxon>Chrysomelidae</taxon>
        <taxon>Galerucinae</taxon>
        <taxon>Alticini</taxon>
        <taxon>Phyllotreta</taxon>
    </lineage>
</organism>
<accession>A0A9P0GTG3</accession>
<dbReference type="InterPro" id="IPR020550">
    <property type="entry name" value="Inositol_monophosphatase_CS"/>
</dbReference>
<dbReference type="CDD" id="cd01639">
    <property type="entry name" value="IMPase"/>
    <property type="match status" value="1"/>
</dbReference>
<keyword evidence="5 8" id="KW-0479">Metal-binding</keyword>
<dbReference type="PANTHER" id="PTHR20854:SF4">
    <property type="entry name" value="INOSITOL-1-MONOPHOSPHATASE-RELATED"/>
    <property type="match status" value="1"/>
</dbReference>
<reference evidence="10" key="1">
    <citation type="submission" date="2022-01" db="EMBL/GenBank/DDBJ databases">
        <authorList>
            <person name="King R."/>
        </authorList>
    </citation>
    <scope>NUCLEOTIDE SEQUENCE</scope>
</reference>
<dbReference type="GO" id="GO:0046872">
    <property type="term" value="F:metal ion binding"/>
    <property type="evidence" value="ECO:0007669"/>
    <property type="project" value="UniProtKB-KW"/>
</dbReference>
<comment type="catalytic activity">
    <reaction evidence="1 9">
        <text>a myo-inositol phosphate + H2O = myo-inositol + phosphate</text>
        <dbReference type="Rhea" id="RHEA:24056"/>
        <dbReference type="ChEBI" id="CHEBI:15377"/>
        <dbReference type="ChEBI" id="CHEBI:17268"/>
        <dbReference type="ChEBI" id="CHEBI:43474"/>
        <dbReference type="ChEBI" id="CHEBI:84139"/>
        <dbReference type="EC" id="3.1.3.25"/>
    </reaction>
</comment>
<dbReference type="Pfam" id="PF00459">
    <property type="entry name" value="Inositol_P"/>
    <property type="match status" value="1"/>
</dbReference>
<dbReference type="PRINTS" id="PR00378">
    <property type="entry name" value="LIIMPHPHTASE"/>
</dbReference>
<dbReference type="GO" id="GO:0006020">
    <property type="term" value="P:inositol metabolic process"/>
    <property type="evidence" value="ECO:0007669"/>
    <property type="project" value="TreeGrafter"/>
</dbReference>
<protein>
    <recommendedName>
        <fullName evidence="9">Inositol-1-monophosphatase</fullName>
        <ecNumber evidence="9">3.1.3.25</ecNumber>
    </recommendedName>
</protein>
<evidence type="ECO:0000256" key="3">
    <source>
        <dbReference type="ARBA" id="ARBA00005152"/>
    </source>
</evidence>
<dbReference type="PRINTS" id="PR00377">
    <property type="entry name" value="IMPHPHTASES"/>
</dbReference>
<evidence type="ECO:0000256" key="2">
    <source>
        <dbReference type="ARBA" id="ARBA00001946"/>
    </source>
</evidence>
<dbReference type="SUPFAM" id="SSF56655">
    <property type="entry name" value="Carbohydrate phosphatase"/>
    <property type="match status" value="1"/>
</dbReference>
<keyword evidence="11" id="KW-1185">Reference proteome</keyword>
<evidence type="ECO:0000256" key="6">
    <source>
        <dbReference type="ARBA" id="ARBA00022801"/>
    </source>
</evidence>
<comment type="cofactor">
    <cofactor evidence="2 8 9">
        <name>Mg(2+)</name>
        <dbReference type="ChEBI" id="CHEBI:18420"/>
    </cofactor>
</comment>
<dbReference type="PROSITE" id="PS00630">
    <property type="entry name" value="IMP_2"/>
    <property type="match status" value="1"/>
</dbReference>
<sequence length="279" mass="30745">MASNSSLDLFYDAVLTLTKSAGQIIREKNLERNKYVEFKKSPKDLVTETDKQVERYLIDGIAGKFPDHKFIGEESSKEIVLTDAPTWVIDPIDGTMNFVHSFPHSCISIALYVNKQPVIGIVYNPMLEQLFTARKGQGAYLNGQPIKVSQVKTLSTALLMLENWGPSPNYQLTPEVQEHLKSLSDDSHSSRCLGSAALDLCMVACGAAEAYYSYGLQVWDIAAGELIVTEAGGMVTDVNGGPLDRLAKRMLATNNKEINDALAERLVALEEKMKKKGDL</sequence>
<feature type="binding site" evidence="8">
    <location>
        <position position="220"/>
    </location>
    <ligand>
        <name>Mg(2+)</name>
        <dbReference type="ChEBI" id="CHEBI:18420"/>
        <label>2</label>
    </ligand>
</feature>
<evidence type="ECO:0000256" key="5">
    <source>
        <dbReference type="ARBA" id="ARBA00022723"/>
    </source>
</evidence>
<feature type="binding site" evidence="8">
    <location>
        <position position="92"/>
    </location>
    <ligand>
        <name>Mg(2+)</name>
        <dbReference type="ChEBI" id="CHEBI:18420"/>
        <label>1</label>
        <note>catalytic</note>
    </ligand>
</feature>
<dbReference type="InterPro" id="IPR020583">
    <property type="entry name" value="Inositol_monoP_metal-BS"/>
</dbReference>
<keyword evidence="7 8" id="KW-0460">Magnesium</keyword>
<dbReference type="EMBL" id="OU900106">
    <property type="protein sequence ID" value="CAH1164915.1"/>
    <property type="molecule type" value="Genomic_DNA"/>
</dbReference>
<dbReference type="EC" id="3.1.3.25" evidence="9"/>
<dbReference type="GO" id="GO:0007165">
    <property type="term" value="P:signal transduction"/>
    <property type="evidence" value="ECO:0007669"/>
    <property type="project" value="TreeGrafter"/>
</dbReference>
<dbReference type="FunFam" id="3.30.540.10:FF:000004">
    <property type="entry name" value="Inositol-1-monophosphatase"/>
    <property type="match status" value="1"/>
</dbReference>
<comment type="pathway">
    <text evidence="3 9">Polyol metabolism; myo-inositol biosynthesis; myo-inositol from D-glucose 6-phosphate: step 2/2.</text>
</comment>
<dbReference type="InterPro" id="IPR033942">
    <property type="entry name" value="IMPase"/>
</dbReference>
<feature type="binding site" evidence="8">
    <location>
        <position position="73"/>
    </location>
    <ligand>
        <name>Mg(2+)</name>
        <dbReference type="ChEBI" id="CHEBI:18420"/>
        <label>1</label>
        <note>catalytic</note>
    </ligand>
</feature>
<dbReference type="FunFam" id="3.40.190.80:FF:000002">
    <property type="entry name" value="Inositol-1-monophosphatase"/>
    <property type="match status" value="1"/>
</dbReference>
<proteinExistence type="inferred from homology"/>
<feature type="binding site" evidence="8">
    <location>
        <position position="93"/>
    </location>
    <ligand>
        <name>Mg(2+)</name>
        <dbReference type="ChEBI" id="CHEBI:18420"/>
        <label>2</label>
    </ligand>
</feature>
<dbReference type="InterPro" id="IPR020552">
    <property type="entry name" value="Inositol_monoPase_Li-sen"/>
</dbReference>
<name>A0A9P0GTG3_PHYSR</name>
<evidence type="ECO:0000256" key="9">
    <source>
        <dbReference type="RuleBase" id="RU364068"/>
    </source>
</evidence>
<dbReference type="PANTHER" id="PTHR20854">
    <property type="entry name" value="INOSITOL MONOPHOSPHATASE"/>
    <property type="match status" value="1"/>
</dbReference>
<evidence type="ECO:0000256" key="4">
    <source>
        <dbReference type="ARBA" id="ARBA00009759"/>
    </source>
</evidence>
<dbReference type="Proteomes" id="UP001153712">
    <property type="component" value="Chromosome 13"/>
</dbReference>
<evidence type="ECO:0000313" key="11">
    <source>
        <dbReference type="Proteomes" id="UP001153712"/>
    </source>
</evidence>
<comment type="similarity">
    <text evidence="4 9">Belongs to the inositol monophosphatase superfamily.</text>
</comment>
<evidence type="ECO:0000256" key="7">
    <source>
        <dbReference type="ARBA" id="ARBA00022842"/>
    </source>
</evidence>
<gene>
    <name evidence="10" type="ORF">PHYEVI_LOCUS3642</name>
</gene>
<dbReference type="GO" id="GO:0046854">
    <property type="term" value="P:phosphatidylinositol phosphate biosynthetic process"/>
    <property type="evidence" value="ECO:0007669"/>
    <property type="project" value="InterPro"/>
</dbReference>
<dbReference type="Gene3D" id="3.40.190.80">
    <property type="match status" value="1"/>
</dbReference>
<dbReference type="InterPro" id="IPR000760">
    <property type="entry name" value="Inositol_monophosphatase-like"/>
</dbReference>